<dbReference type="InterPro" id="IPR058888">
    <property type="entry name" value="LLG1-like"/>
</dbReference>
<dbReference type="InterPro" id="IPR039307">
    <property type="entry name" value="LORELEI-like"/>
</dbReference>
<comment type="caution">
    <text evidence="4">The sequence shown here is derived from an EMBL/GenBank/DDBJ whole genome shotgun (WGS) entry which is preliminary data.</text>
</comment>
<dbReference type="Pfam" id="PF26578">
    <property type="entry name" value="LLG1"/>
    <property type="match status" value="2"/>
</dbReference>
<organism evidence="4 5">
    <name type="scientific">Cucurbita argyrosperma subsp. sororia</name>
    <dbReference type="NCBI Taxonomy" id="37648"/>
    <lineage>
        <taxon>Eukaryota</taxon>
        <taxon>Viridiplantae</taxon>
        <taxon>Streptophyta</taxon>
        <taxon>Embryophyta</taxon>
        <taxon>Tracheophyta</taxon>
        <taxon>Spermatophyta</taxon>
        <taxon>Magnoliopsida</taxon>
        <taxon>eudicotyledons</taxon>
        <taxon>Gunneridae</taxon>
        <taxon>Pentapetalae</taxon>
        <taxon>rosids</taxon>
        <taxon>fabids</taxon>
        <taxon>Cucurbitales</taxon>
        <taxon>Cucurbitaceae</taxon>
        <taxon>Cucurbiteae</taxon>
        <taxon>Cucurbita</taxon>
    </lineage>
</organism>
<protein>
    <submittedName>
        <fullName evidence="4">GPI-anchored protein LLG1</fullName>
    </submittedName>
</protein>
<keyword evidence="1" id="KW-0812">Transmembrane</keyword>
<dbReference type="AlphaFoldDB" id="A0AAV6P7P2"/>
<name>A0AAV6P7P2_9ROSI</name>
<feature type="domain" description="GPI-anchored protein LLG1-like" evidence="3">
    <location>
        <begin position="280"/>
        <end position="356"/>
    </location>
</feature>
<sequence length="397" mass="44217">MTVSDRSFCNFSMLLLFFISLLFTASSSTSISVDVFESKASIGRGLLQAKKACPVNFEFLDYSIITGKCKGPRYPPELCCSALTEFACPYADDLNDPTNDCASTIATSLRFSRSKLGFHSTFAISLADLLAWICTTAVAIMTRFIFHRSFFPFGDLVYHHHKQVLWEVATTKLILMEDFYVWRGTDDHMTAKDLASWSAMISESTKNKLYLAAMDLSSTNLSYHRMGSFGVMFCLIWRTFKCTKFLNELVSDSTFISDEILGSETSVGRRLLQTKKACPVSFEFLNYTIITSKCKGPLYSPELCCSALTELSCPYVDVMNDMTTVCASTMFSYINLHGKYPPGLFSSICREGDQGLACPQLPAPSHPNSTPLSKCRSPAIIVASGLVLLFSWPFFML</sequence>
<keyword evidence="1" id="KW-1133">Transmembrane helix</keyword>
<feature type="transmembrane region" description="Helical" evidence="1">
    <location>
        <begin position="378"/>
        <end position="395"/>
    </location>
</feature>
<evidence type="ECO:0000313" key="4">
    <source>
        <dbReference type="EMBL" id="KAG6607719.1"/>
    </source>
</evidence>
<dbReference type="EMBL" id="JAGKQH010000001">
    <property type="protein sequence ID" value="KAG6607719.1"/>
    <property type="molecule type" value="Genomic_DNA"/>
</dbReference>
<evidence type="ECO:0000313" key="5">
    <source>
        <dbReference type="Proteomes" id="UP000685013"/>
    </source>
</evidence>
<evidence type="ECO:0000259" key="3">
    <source>
        <dbReference type="Pfam" id="PF26578"/>
    </source>
</evidence>
<keyword evidence="1" id="KW-0472">Membrane</keyword>
<keyword evidence="2" id="KW-0732">Signal</keyword>
<dbReference type="PANTHER" id="PTHR31533:SF2">
    <property type="entry name" value="GPI-ANCHORED PROTEIN LLG1"/>
    <property type="match status" value="1"/>
</dbReference>
<evidence type="ECO:0000256" key="2">
    <source>
        <dbReference type="SAM" id="SignalP"/>
    </source>
</evidence>
<feature type="domain" description="GPI-anchored protein LLG1-like" evidence="3">
    <location>
        <begin position="55"/>
        <end position="110"/>
    </location>
</feature>
<evidence type="ECO:0000256" key="1">
    <source>
        <dbReference type="SAM" id="Phobius"/>
    </source>
</evidence>
<gene>
    <name evidence="4" type="primary">LLG1</name>
    <name evidence="4" type="ORF">SDJN03_01061</name>
</gene>
<keyword evidence="5" id="KW-1185">Reference proteome</keyword>
<reference evidence="4 5" key="1">
    <citation type="journal article" date="2021" name="Hortic Res">
        <title>The domestication of Cucurbita argyrosperma as revealed by the genome of its wild relative.</title>
        <authorList>
            <person name="Barrera-Redondo J."/>
            <person name="Sanchez-de la Vega G."/>
            <person name="Aguirre-Liguori J.A."/>
            <person name="Castellanos-Morales G."/>
            <person name="Gutierrez-Guerrero Y.T."/>
            <person name="Aguirre-Dugua X."/>
            <person name="Aguirre-Planter E."/>
            <person name="Tenaillon M.I."/>
            <person name="Lira-Saade R."/>
            <person name="Eguiarte L.E."/>
        </authorList>
    </citation>
    <scope>NUCLEOTIDE SEQUENCE [LARGE SCALE GENOMIC DNA]</scope>
    <source>
        <strain evidence="4">JBR-2021</strain>
    </source>
</reference>
<feature type="non-terminal residue" evidence="4">
    <location>
        <position position="1"/>
    </location>
</feature>
<feature type="transmembrane region" description="Helical" evidence="1">
    <location>
        <begin position="122"/>
        <end position="146"/>
    </location>
</feature>
<feature type="signal peptide" evidence="2">
    <location>
        <begin position="1"/>
        <end position="28"/>
    </location>
</feature>
<dbReference type="PANTHER" id="PTHR31533">
    <property type="entry name" value="GPI-ANCHORED PROTEIN LLG1-RELATED-RELATED"/>
    <property type="match status" value="1"/>
</dbReference>
<dbReference type="Proteomes" id="UP000685013">
    <property type="component" value="Chromosome 1"/>
</dbReference>
<accession>A0AAV6P7P2</accession>
<feature type="chain" id="PRO_5043843201" evidence="2">
    <location>
        <begin position="29"/>
        <end position="397"/>
    </location>
</feature>
<proteinExistence type="predicted"/>